<sequence>MVTIPPLSGVDTKCLLVTLLIFNWIIEQEVKYLLNTTKAGQYVAKITFNQLNTPDQSLPMKFKTT</sequence>
<keyword evidence="2" id="KW-1185">Reference proteome</keyword>
<dbReference type="HOGENOM" id="CLU_2847423_0_0_6"/>
<dbReference type="KEGG" id="swp:swp_1594"/>
<gene>
    <name evidence="1" type="ordered locus">swp_1594</name>
</gene>
<name>B8CL49_SHEPW</name>
<accession>B8CL49</accession>
<proteinExistence type="predicted"/>
<organism evidence="1 2">
    <name type="scientific">Shewanella piezotolerans (strain WP3 / JCM 13877)</name>
    <dbReference type="NCBI Taxonomy" id="225849"/>
    <lineage>
        <taxon>Bacteria</taxon>
        <taxon>Pseudomonadati</taxon>
        <taxon>Pseudomonadota</taxon>
        <taxon>Gammaproteobacteria</taxon>
        <taxon>Alteromonadales</taxon>
        <taxon>Shewanellaceae</taxon>
        <taxon>Shewanella</taxon>
    </lineage>
</organism>
<evidence type="ECO:0000313" key="1">
    <source>
        <dbReference type="EMBL" id="ACJ28375.1"/>
    </source>
</evidence>
<dbReference type="AlphaFoldDB" id="B8CL49"/>
<reference evidence="1 2" key="1">
    <citation type="journal article" date="2008" name="PLoS ONE">
        <title>Environmental adaptation: genomic analysis of the piezotolerant and psychrotolerant deep-sea iron reducing bacterium Shewanella piezotolerans WP3.</title>
        <authorList>
            <person name="Wang F."/>
            <person name="Wang J."/>
            <person name="Jian H."/>
            <person name="Zhang B."/>
            <person name="Li S."/>
            <person name="Wang F."/>
            <person name="Zeng X."/>
            <person name="Gao L."/>
            <person name="Bartlett D.H."/>
            <person name="Yu J."/>
            <person name="Hu S."/>
            <person name="Xiao X."/>
        </authorList>
    </citation>
    <scope>NUCLEOTIDE SEQUENCE [LARGE SCALE GENOMIC DNA]</scope>
    <source>
        <strain evidence="2">WP3 / JCM 13877</strain>
    </source>
</reference>
<dbReference type="Proteomes" id="UP000000753">
    <property type="component" value="Chromosome"/>
</dbReference>
<evidence type="ECO:0000313" key="2">
    <source>
        <dbReference type="Proteomes" id="UP000000753"/>
    </source>
</evidence>
<protein>
    <submittedName>
        <fullName evidence="1">Uncharacterized protein</fullName>
    </submittedName>
</protein>
<dbReference type="EMBL" id="CP000472">
    <property type="protein sequence ID" value="ACJ28375.1"/>
    <property type="molecule type" value="Genomic_DNA"/>
</dbReference>